<dbReference type="AlphaFoldDB" id="A0AAU8AKH2"/>
<accession>A0AAU8AKH2</accession>
<evidence type="ECO:0000313" key="1">
    <source>
        <dbReference type="EMBL" id="XCC95342.1"/>
    </source>
</evidence>
<dbReference type="RefSeq" id="WP_353474185.1">
    <property type="nucleotide sequence ID" value="NZ_CP123385.1"/>
</dbReference>
<dbReference type="EMBL" id="CP123385">
    <property type="protein sequence ID" value="XCC95342.1"/>
    <property type="molecule type" value="Genomic_DNA"/>
</dbReference>
<sequence>MLLTLPTTLSTDPQHAAACAHLSQHGEALCNAAKLLEGDAGKASVLRIMSDLRTTTELQRATRRRLIDLHRLISLDPVFGDPETDEAPWQFLDPGSRDVEDICLLADSLFDLLVEIGELDDEMDALALAVAVAVDDREAA</sequence>
<protein>
    <submittedName>
        <fullName evidence="1">Uncharacterized protein</fullName>
    </submittedName>
</protein>
<proteinExistence type="predicted"/>
<name>A0AAU8AKH2_9RHOB</name>
<gene>
    <name evidence="1" type="ORF">PVT71_19835</name>
</gene>
<organism evidence="1">
    <name type="scientific">Alloyangia sp. H15</name>
    <dbReference type="NCBI Taxonomy" id="3029062"/>
    <lineage>
        <taxon>Bacteria</taxon>
        <taxon>Pseudomonadati</taxon>
        <taxon>Pseudomonadota</taxon>
        <taxon>Alphaproteobacteria</taxon>
        <taxon>Rhodobacterales</taxon>
        <taxon>Roseobacteraceae</taxon>
        <taxon>Alloyangia</taxon>
    </lineage>
</organism>
<reference evidence="1" key="1">
    <citation type="submission" date="2023-02" db="EMBL/GenBank/DDBJ databases">
        <title>Description and genomic characterization of Salipiger bruguierae sp. nov., isolated from the sediment of mangrove plant Bruguiera sexangula.</title>
        <authorList>
            <person name="Long M."/>
        </authorList>
    </citation>
    <scope>NUCLEOTIDE SEQUENCE</scope>
    <source>
        <strain evidence="1">H15</strain>
    </source>
</reference>